<accession>A0A5M3M8I4</accession>
<keyword evidence="1" id="KW-0175">Coiled coil</keyword>
<dbReference type="RefSeq" id="XP_007774276.1">
    <property type="nucleotide sequence ID" value="XM_007776086.1"/>
</dbReference>
<dbReference type="Proteomes" id="UP000053558">
    <property type="component" value="Unassembled WGS sequence"/>
</dbReference>
<keyword evidence="4" id="KW-1185">Reference proteome</keyword>
<feature type="compositionally biased region" description="Low complexity" evidence="2">
    <location>
        <begin position="154"/>
        <end position="172"/>
    </location>
</feature>
<sequence>MSRMKKMAIPTLVNMAKDDIAELKAYCPKFRGVRRVAGGIWLNWPECTYPAYKNYIVKRWKALANASDWEREDLYYPLDIEDISCCERPVGTRIFIKRTQDGTVFENVGTLPGAPISTIRWQQSHSSTSRSPITTPSHRSARLEDTPERDTYLSYSEESPRSPSARSSEWPAGPSRKGPERSPTQALNPPLESSSPRKSIFPFRKASNLASRISGIKHEDPADNDTKPEIVHDNGSLLLSSSAFESDSRNVEVDKPLDELTRELYEAREDMREAYARERRIARELERRGAKKPDGWKETWEATSELTAKLADVSKKFEDERRLRAETELYLCQVTAENGRVPLVVPALLDAFMEISRLSDSVDKRAAAG</sequence>
<feature type="region of interest" description="Disordered" evidence="2">
    <location>
        <begin position="116"/>
        <end position="199"/>
    </location>
</feature>
<dbReference type="KEGG" id="cput:CONPUDRAFT_169375"/>
<comment type="caution">
    <text evidence="3">The sequence shown here is derived from an EMBL/GenBank/DDBJ whole genome shotgun (WGS) entry which is preliminary data.</text>
</comment>
<reference evidence="4" key="1">
    <citation type="journal article" date="2012" name="Science">
        <title>The Paleozoic origin of enzymatic lignin decomposition reconstructed from 31 fungal genomes.</title>
        <authorList>
            <person name="Floudas D."/>
            <person name="Binder M."/>
            <person name="Riley R."/>
            <person name="Barry K."/>
            <person name="Blanchette R.A."/>
            <person name="Henrissat B."/>
            <person name="Martinez A.T."/>
            <person name="Otillar R."/>
            <person name="Spatafora J.W."/>
            <person name="Yadav J.S."/>
            <person name="Aerts A."/>
            <person name="Benoit I."/>
            <person name="Boyd A."/>
            <person name="Carlson A."/>
            <person name="Copeland A."/>
            <person name="Coutinho P.M."/>
            <person name="de Vries R.P."/>
            <person name="Ferreira P."/>
            <person name="Findley K."/>
            <person name="Foster B."/>
            <person name="Gaskell J."/>
            <person name="Glotzer D."/>
            <person name="Gorecki P."/>
            <person name="Heitman J."/>
            <person name="Hesse C."/>
            <person name="Hori C."/>
            <person name="Igarashi K."/>
            <person name="Jurgens J.A."/>
            <person name="Kallen N."/>
            <person name="Kersten P."/>
            <person name="Kohler A."/>
            <person name="Kuees U."/>
            <person name="Kumar T.K.A."/>
            <person name="Kuo A."/>
            <person name="LaButti K."/>
            <person name="Larrondo L.F."/>
            <person name="Lindquist E."/>
            <person name="Ling A."/>
            <person name="Lombard V."/>
            <person name="Lucas S."/>
            <person name="Lundell T."/>
            <person name="Martin R."/>
            <person name="McLaughlin D.J."/>
            <person name="Morgenstern I."/>
            <person name="Morin E."/>
            <person name="Murat C."/>
            <person name="Nagy L.G."/>
            <person name="Nolan M."/>
            <person name="Ohm R.A."/>
            <person name="Patyshakuliyeva A."/>
            <person name="Rokas A."/>
            <person name="Ruiz-Duenas F.J."/>
            <person name="Sabat G."/>
            <person name="Salamov A."/>
            <person name="Samejima M."/>
            <person name="Schmutz J."/>
            <person name="Slot J.C."/>
            <person name="St John F."/>
            <person name="Stenlid J."/>
            <person name="Sun H."/>
            <person name="Sun S."/>
            <person name="Syed K."/>
            <person name="Tsang A."/>
            <person name="Wiebenga A."/>
            <person name="Young D."/>
            <person name="Pisabarro A."/>
            <person name="Eastwood D.C."/>
            <person name="Martin F."/>
            <person name="Cullen D."/>
            <person name="Grigoriev I.V."/>
            <person name="Hibbett D.S."/>
        </authorList>
    </citation>
    <scope>NUCLEOTIDE SEQUENCE [LARGE SCALE GENOMIC DNA]</scope>
    <source>
        <strain evidence="4">RWD-64-598 SS2</strain>
    </source>
</reference>
<dbReference type="GeneID" id="19206205"/>
<feature type="coiled-coil region" evidence="1">
    <location>
        <begin position="257"/>
        <end position="288"/>
    </location>
</feature>
<dbReference type="OrthoDB" id="3070390at2759"/>
<dbReference type="EMBL" id="JH711588">
    <property type="protein sequence ID" value="EIW75572.1"/>
    <property type="molecule type" value="Genomic_DNA"/>
</dbReference>
<feature type="compositionally biased region" description="Low complexity" evidence="2">
    <location>
        <begin position="124"/>
        <end position="138"/>
    </location>
</feature>
<evidence type="ECO:0000313" key="3">
    <source>
        <dbReference type="EMBL" id="EIW75572.1"/>
    </source>
</evidence>
<evidence type="ECO:0000256" key="1">
    <source>
        <dbReference type="SAM" id="Coils"/>
    </source>
</evidence>
<protein>
    <submittedName>
        <fullName evidence="3">Uncharacterized protein</fullName>
    </submittedName>
</protein>
<feature type="compositionally biased region" description="Basic and acidic residues" evidence="2">
    <location>
        <begin position="141"/>
        <end position="151"/>
    </location>
</feature>
<organism evidence="3 4">
    <name type="scientific">Coniophora puteana (strain RWD-64-598)</name>
    <name type="common">Brown rot fungus</name>
    <dbReference type="NCBI Taxonomy" id="741705"/>
    <lineage>
        <taxon>Eukaryota</taxon>
        <taxon>Fungi</taxon>
        <taxon>Dikarya</taxon>
        <taxon>Basidiomycota</taxon>
        <taxon>Agaricomycotina</taxon>
        <taxon>Agaricomycetes</taxon>
        <taxon>Agaricomycetidae</taxon>
        <taxon>Boletales</taxon>
        <taxon>Coniophorineae</taxon>
        <taxon>Coniophoraceae</taxon>
        <taxon>Coniophora</taxon>
    </lineage>
</organism>
<gene>
    <name evidence="3" type="ORF">CONPUDRAFT_169375</name>
</gene>
<name>A0A5M3M8I4_CONPW</name>
<dbReference type="AlphaFoldDB" id="A0A5M3M8I4"/>
<evidence type="ECO:0000256" key="2">
    <source>
        <dbReference type="SAM" id="MobiDB-lite"/>
    </source>
</evidence>
<proteinExistence type="predicted"/>
<feature type="compositionally biased region" description="Polar residues" evidence="2">
    <location>
        <begin position="182"/>
        <end position="197"/>
    </location>
</feature>
<evidence type="ECO:0000313" key="4">
    <source>
        <dbReference type="Proteomes" id="UP000053558"/>
    </source>
</evidence>